<dbReference type="VEuPathDB" id="FungiDB:ASPGLDRAFT_45438"/>
<name>A0A1L9VNH6_ASPGL</name>
<dbReference type="AlphaFoldDB" id="A0A1L9VNH6"/>
<comment type="similarity">
    <text evidence="1">Belongs to the glycosyltransferase group 1 family. Glycosyltransferase 4 subfamily.</text>
</comment>
<keyword evidence="4" id="KW-0328">Glycosyltransferase</keyword>
<keyword evidence="3" id="KW-0313">Glucose metabolism</keyword>
<keyword evidence="5" id="KW-0808">Transferase</keyword>
<dbReference type="STRING" id="1160497.A0A1L9VNH6"/>
<comment type="subunit">
    <text evidence="2">Homodimer.</text>
</comment>
<sequence>MTKEECEGSRRPSEYQQRRMCATAGNAWSAPPSGRIYAGFSVWTMDSISTVAVAIRDTTYLLDFIQRDMSAGETGPSHVVIINYVLSRLRRFTDEHSDKFMGLAMPQRVATLCPELCSRLWTELDVIPLVLPEERHLQEWQSQRDLPTGVNFDSREIGEQAESMSRKCVRLFGPDNVPLLQVGFQGTVEVDTAFTVRLASLDDFENTVSPKTWSAVQQYAADLKERKIRTAFFNATPQGGGVALMRHALVRLSHALGTELSWYVPKPRPGVFRITKTNHNILQGVSKPNERLSAKDHDQVTNWILENAKRYWLSREGPLQPPSEGGAHIIIVDDPQMAPLIPIAKQMAPDRPVIFRSHIHIRSDLIAMPGSPQAEVWEKLLESIKLADIFISHPVSSFVPRNIPKKMVGYMPASTDWLDGLNKDMRDWDAAFYGRAFNSWCRNSGMPIIDHPDDKYIVQIARFDPSKGILDVIESYKKFHDHLTKTHPQTPPPKLLVAGHGSIDDPDGSLIYDQVVSHIEEDIPHLRDQICVMRLRPSDQVLNALLSKSKIVLQLSRREGFEIKVSEAAHKGKPVIVTRAGGLPLQVKNNESGFLVDVGDTDAVAQRLYELWTDEELYKRMSEYAIAHVSDEVSTVGNAVSWLYLACELSKGGRVEPNGAWINDLARREAGQEYEVGESRLLRAVEVEKMG</sequence>
<dbReference type="GeneID" id="34462507"/>
<proteinExistence type="inferred from homology"/>
<dbReference type="InterPro" id="IPR049438">
    <property type="entry name" value="TreT_GT1"/>
</dbReference>
<dbReference type="GO" id="GO:0016757">
    <property type="term" value="F:glycosyltransferase activity"/>
    <property type="evidence" value="ECO:0007669"/>
    <property type="project" value="UniProtKB-KW"/>
</dbReference>
<dbReference type="PANTHER" id="PTHR47779:SF1">
    <property type="entry name" value="SYNTHASE (CCG-9), PUTATIVE (AFU_ORTHOLOGUE AFUA_3G12100)-RELATED"/>
    <property type="match status" value="1"/>
</dbReference>
<dbReference type="EMBL" id="KV878894">
    <property type="protein sequence ID" value="OJJ85477.1"/>
    <property type="molecule type" value="Genomic_DNA"/>
</dbReference>
<dbReference type="SUPFAM" id="SSF53756">
    <property type="entry name" value="UDP-Glycosyltransferase/glycogen phosphorylase"/>
    <property type="match status" value="1"/>
</dbReference>
<accession>A0A1L9VNH6</accession>
<feature type="domain" description="Glycosyl transferase family 1" evidence="7">
    <location>
        <begin position="453"/>
        <end position="626"/>
    </location>
</feature>
<evidence type="ECO:0000259" key="8">
    <source>
        <dbReference type="Pfam" id="PF21269"/>
    </source>
</evidence>
<evidence type="ECO:0000256" key="2">
    <source>
        <dbReference type="ARBA" id="ARBA00011738"/>
    </source>
</evidence>
<evidence type="ECO:0000313" key="9">
    <source>
        <dbReference type="EMBL" id="OJJ85477.1"/>
    </source>
</evidence>
<evidence type="ECO:0000256" key="3">
    <source>
        <dbReference type="ARBA" id="ARBA00022526"/>
    </source>
</evidence>
<dbReference type="GO" id="GO:0006006">
    <property type="term" value="P:glucose metabolic process"/>
    <property type="evidence" value="ECO:0007669"/>
    <property type="project" value="UniProtKB-KW"/>
</dbReference>
<evidence type="ECO:0000256" key="5">
    <source>
        <dbReference type="ARBA" id="ARBA00022679"/>
    </source>
</evidence>
<dbReference type="Pfam" id="PF00534">
    <property type="entry name" value="Glycos_transf_1"/>
    <property type="match status" value="1"/>
</dbReference>
<dbReference type="InterPro" id="IPR001296">
    <property type="entry name" value="Glyco_trans_1"/>
</dbReference>
<gene>
    <name evidence="9" type="ORF">ASPGLDRAFT_45438</name>
</gene>
<organism evidence="9 10">
    <name type="scientific">Aspergillus glaucus CBS 516.65</name>
    <dbReference type="NCBI Taxonomy" id="1160497"/>
    <lineage>
        <taxon>Eukaryota</taxon>
        <taxon>Fungi</taxon>
        <taxon>Dikarya</taxon>
        <taxon>Ascomycota</taxon>
        <taxon>Pezizomycotina</taxon>
        <taxon>Eurotiomycetes</taxon>
        <taxon>Eurotiomycetidae</taxon>
        <taxon>Eurotiales</taxon>
        <taxon>Aspergillaceae</taxon>
        <taxon>Aspergillus</taxon>
        <taxon>Aspergillus subgen. Aspergillus</taxon>
    </lineage>
</organism>
<dbReference type="PANTHER" id="PTHR47779">
    <property type="entry name" value="SYNTHASE (CCG-9), PUTATIVE (AFU_ORTHOLOGUE AFUA_3G12100)-RELATED"/>
    <property type="match status" value="1"/>
</dbReference>
<dbReference type="Proteomes" id="UP000184300">
    <property type="component" value="Unassembled WGS sequence"/>
</dbReference>
<feature type="domain" description="Trehalose synthase N-terminal" evidence="8">
    <location>
        <begin position="233"/>
        <end position="394"/>
    </location>
</feature>
<dbReference type="OrthoDB" id="937291at2759"/>
<evidence type="ECO:0000259" key="7">
    <source>
        <dbReference type="Pfam" id="PF00534"/>
    </source>
</evidence>
<keyword evidence="10" id="KW-1185">Reference proteome</keyword>
<evidence type="ECO:0000256" key="4">
    <source>
        <dbReference type="ARBA" id="ARBA00022676"/>
    </source>
</evidence>
<evidence type="ECO:0000313" key="10">
    <source>
        <dbReference type="Proteomes" id="UP000184300"/>
    </source>
</evidence>
<evidence type="ECO:0000256" key="1">
    <source>
        <dbReference type="ARBA" id="ARBA00009481"/>
    </source>
</evidence>
<dbReference type="RefSeq" id="XP_022402175.1">
    <property type="nucleotide sequence ID" value="XM_022546246.1"/>
</dbReference>
<dbReference type="Pfam" id="PF21269">
    <property type="entry name" value="TreT_GT1"/>
    <property type="match status" value="1"/>
</dbReference>
<keyword evidence="6" id="KW-0119">Carbohydrate metabolism</keyword>
<dbReference type="Gene3D" id="3.40.50.2000">
    <property type="entry name" value="Glycogen Phosphorylase B"/>
    <property type="match status" value="2"/>
</dbReference>
<protein>
    <submittedName>
        <fullName evidence="9">Uncharacterized protein</fullName>
    </submittedName>
</protein>
<reference evidence="10" key="1">
    <citation type="journal article" date="2017" name="Genome Biol.">
        <title>Comparative genomics reveals high biological diversity and specific adaptations in the industrially and medically important fungal genus Aspergillus.</title>
        <authorList>
            <person name="de Vries R.P."/>
            <person name="Riley R."/>
            <person name="Wiebenga A."/>
            <person name="Aguilar-Osorio G."/>
            <person name="Amillis S."/>
            <person name="Uchima C.A."/>
            <person name="Anderluh G."/>
            <person name="Asadollahi M."/>
            <person name="Askin M."/>
            <person name="Barry K."/>
            <person name="Battaglia E."/>
            <person name="Bayram O."/>
            <person name="Benocci T."/>
            <person name="Braus-Stromeyer S.A."/>
            <person name="Caldana C."/>
            <person name="Canovas D."/>
            <person name="Cerqueira G.C."/>
            <person name="Chen F."/>
            <person name="Chen W."/>
            <person name="Choi C."/>
            <person name="Clum A."/>
            <person name="Dos Santos R.A."/>
            <person name="Damasio A.R."/>
            <person name="Diallinas G."/>
            <person name="Emri T."/>
            <person name="Fekete E."/>
            <person name="Flipphi M."/>
            <person name="Freyberg S."/>
            <person name="Gallo A."/>
            <person name="Gournas C."/>
            <person name="Habgood R."/>
            <person name="Hainaut M."/>
            <person name="Harispe M.L."/>
            <person name="Henrissat B."/>
            <person name="Hilden K.S."/>
            <person name="Hope R."/>
            <person name="Hossain A."/>
            <person name="Karabika E."/>
            <person name="Karaffa L."/>
            <person name="Karanyi Z."/>
            <person name="Krasevec N."/>
            <person name="Kuo A."/>
            <person name="Kusch H."/>
            <person name="LaButti K."/>
            <person name="Lagendijk E.L."/>
            <person name="Lapidus A."/>
            <person name="Levasseur A."/>
            <person name="Lindquist E."/>
            <person name="Lipzen A."/>
            <person name="Logrieco A.F."/>
            <person name="MacCabe A."/>
            <person name="Maekelae M.R."/>
            <person name="Malavazi I."/>
            <person name="Melin P."/>
            <person name="Meyer V."/>
            <person name="Mielnichuk N."/>
            <person name="Miskei M."/>
            <person name="Molnar A.P."/>
            <person name="Mule G."/>
            <person name="Ngan C.Y."/>
            <person name="Orejas M."/>
            <person name="Orosz E."/>
            <person name="Ouedraogo J.P."/>
            <person name="Overkamp K.M."/>
            <person name="Park H.-S."/>
            <person name="Perrone G."/>
            <person name="Piumi F."/>
            <person name="Punt P.J."/>
            <person name="Ram A.F."/>
            <person name="Ramon A."/>
            <person name="Rauscher S."/>
            <person name="Record E."/>
            <person name="Riano-Pachon D.M."/>
            <person name="Robert V."/>
            <person name="Roehrig J."/>
            <person name="Ruller R."/>
            <person name="Salamov A."/>
            <person name="Salih N.S."/>
            <person name="Samson R.A."/>
            <person name="Sandor E."/>
            <person name="Sanguinetti M."/>
            <person name="Schuetze T."/>
            <person name="Sepcic K."/>
            <person name="Shelest E."/>
            <person name="Sherlock G."/>
            <person name="Sophianopoulou V."/>
            <person name="Squina F.M."/>
            <person name="Sun H."/>
            <person name="Susca A."/>
            <person name="Todd R.B."/>
            <person name="Tsang A."/>
            <person name="Unkles S.E."/>
            <person name="van de Wiele N."/>
            <person name="van Rossen-Uffink D."/>
            <person name="Oliveira J.V."/>
            <person name="Vesth T.C."/>
            <person name="Visser J."/>
            <person name="Yu J.-H."/>
            <person name="Zhou M."/>
            <person name="Andersen M.R."/>
            <person name="Archer D.B."/>
            <person name="Baker S.E."/>
            <person name="Benoit I."/>
            <person name="Brakhage A.A."/>
            <person name="Braus G.H."/>
            <person name="Fischer R."/>
            <person name="Frisvad J.C."/>
            <person name="Goldman G.H."/>
            <person name="Houbraken J."/>
            <person name="Oakley B."/>
            <person name="Pocsi I."/>
            <person name="Scazzocchio C."/>
            <person name="Seiboth B."/>
            <person name="vanKuyk P.A."/>
            <person name="Wortman J."/>
            <person name="Dyer P.S."/>
            <person name="Grigoriev I.V."/>
        </authorList>
    </citation>
    <scope>NUCLEOTIDE SEQUENCE [LARGE SCALE GENOMIC DNA]</scope>
    <source>
        <strain evidence="10">CBS 516.65</strain>
    </source>
</reference>
<evidence type="ECO:0000256" key="6">
    <source>
        <dbReference type="ARBA" id="ARBA00023277"/>
    </source>
</evidence>
<dbReference type="InterPro" id="IPR052078">
    <property type="entry name" value="Trehalose_Metab_GTase"/>
</dbReference>